<name>A0AAX4JRA1_9TREE</name>
<evidence type="ECO:0000256" key="3">
    <source>
        <dbReference type="ARBA" id="ARBA00022679"/>
    </source>
</evidence>
<dbReference type="Proteomes" id="UP001355207">
    <property type="component" value="Chromosome 3"/>
</dbReference>
<dbReference type="GO" id="GO:0035269">
    <property type="term" value="P:protein O-linked glycosylation via mannose"/>
    <property type="evidence" value="ECO:0007669"/>
    <property type="project" value="TreeGrafter"/>
</dbReference>
<evidence type="ECO:0000256" key="4">
    <source>
        <dbReference type="ARBA" id="ARBA00022692"/>
    </source>
</evidence>
<keyword evidence="6" id="KW-0472">Membrane</keyword>
<evidence type="ECO:0000313" key="10">
    <source>
        <dbReference type="Proteomes" id="UP001355207"/>
    </source>
</evidence>
<dbReference type="PANTHER" id="PTHR20961">
    <property type="entry name" value="GLYCOSYLTRANSFERASE"/>
    <property type="match status" value="1"/>
</dbReference>
<dbReference type="GO" id="GO:0016020">
    <property type="term" value="C:membrane"/>
    <property type="evidence" value="ECO:0007669"/>
    <property type="project" value="UniProtKB-SubCell"/>
</dbReference>
<keyword evidence="3" id="KW-0808">Transferase</keyword>
<protein>
    <recommendedName>
        <fullName evidence="8">Glycosyltransferase 61 catalytic domain-containing protein</fullName>
    </recommendedName>
</protein>
<keyword evidence="10" id="KW-1185">Reference proteome</keyword>
<keyword evidence="2" id="KW-0328">Glycosyltransferase</keyword>
<dbReference type="GeneID" id="91093511"/>
<dbReference type="AlphaFoldDB" id="A0AAX4JRA1"/>
<dbReference type="InterPro" id="IPR049625">
    <property type="entry name" value="Glyco_transf_61_cat"/>
</dbReference>
<evidence type="ECO:0000313" key="9">
    <source>
        <dbReference type="EMBL" id="WWC87940.1"/>
    </source>
</evidence>
<evidence type="ECO:0000256" key="7">
    <source>
        <dbReference type="ARBA" id="ARBA00023180"/>
    </source>
</evidence>
<keyword evidence="5" id="KW-1133">Transmembrane helix</keyword>
<keyword evidence="7" id="KW-0325">Glycoprotein</keyword>
<evidence type="ECO:0000256" key="2">
    <source>
        <dbReference type="ARBA" id="ARBA00022676"/>
    </source>
</evidence>
<organism evidence="9 10">
    <name type="scientific">Kwoniella dendrophila CBS 6074</name>
    <dbReference type="NCBI Taxonomy" id="1295534"/>
    <lineage>
        <taxon>Eukaryota</taxon>
        <taxon>Fungi</taxon>
        <taxon>Dikarya</taxon>
        <taxon>Basidiomycota</taxon>
        <taxon>Agaricomycotina</taxon>
        <taxon>Tremellomycetes</taxon>
        <taxon>Tremellales</taxon>
        <taxon>Cryptococcaceae</taxon>
        <taxon>Kwoniella</taxon>
    </lineage>
</organism>
<dbReference type="GO" id="GO:0097363">
    <property type="term" value="F:protein O-acetylglucosaminyltransferase activity"/>
    <property type="evidence" value="ECO:0007669"/>
    <property type="project" value="TreeGrafter"/>
</dbReference>
<dbReference type="RefSeq" id="XP_066074703.1">
    <property type="nucleotide sequence ID" value="XM_066218606.1"/>
</dbReference>
<dbReference type="Pfam" id="PF04577">
    <property type="entry name" value="Glyco_transf_61"/>
    <property type="match status" value="1"/>
</dbReference>
<dbReference type="InterPro" id="IPR007657">
    <property type="entry name" value="Glycosyltransferase_61"/>
</dbReference>
<evidence type="ECO:0000256" key="6">
    <source>
        <dbReference type="ARBA" id="ARBA00023136"/>
    </source>
</evidence>
<evidence type="ECO:0000256" key="5">
    <source>
        <dbReference type="ARBA" id="ARBA00022989"/>
    </source>
</evidence>
<reference evidence="9 10" key="1">
    <citation type="submission" date="2024-01" db="EMBL/GenBank/DDBJ databases">
        <title>Comparative genomics of Cryptococcus and Kwoniella reveals pathogenesis evolution and contrasting modes of karyotype evolution via chromosome fusion or intercentromeric recombination.</title>
        <authorList>
            <person name="Coelho M.A."/>
            <person name="David-Palma M."/>
            <person name="Shea T."/>
            <person name="Bowers K."/>
            <person name="McGinley-Smith S."/>
            <person name="Mohammad A.W."/>
            <person name="Gnirke A."/>
            <person name="Yurkov A.M."/>
            <person name="Nowrousian M."/>
            <person name="Sun S."/>
            <person name="Cuomo C.A."/>
            <person name="Heitman J."/>
        </authorList>
    </citation>
    <scope>NUCLEOTIDE SEQUENCE [LARGE SCALE GENOMIC DNA]</scope>
    <source>
        <strain evidence="9 10">CBS 6074</strain>
    </source>
</reference>
<proteinExistence type="predicted"/>
<evidence type="ECO:0000256" key="1">
    <source>
        <dbReference type="ARBA" id="ARBA00004167"/>
    </source>
</evidence>
<accession>A0AAX4JRA1</accession>
<gene>
    <name evidence="9" type="ORF">L201_002840</name>
</gene>
<dbReference type="PANTHER" id="PTHR20961:SF38">
    <property type="entry name" value="PROTEIN O-LINKED-MANNOSE BETA-1,4-N-ACETYLGLUCOSAMINYLTRANSFERASE 2"/>
    <property type="match status" value="1"/>
</dbReference>
<comment type="subcellular location">
    <subcellularLocation>
        <location evidence="1">Membrane</location>
        <topology evidence="1">Single-pass membrane protein</topology>
    </subcellularLocation>
</comment>
<dbReference type="EMBL" id="CP144100">
    <property type="protein sequence ID" value="WWC87940.1"/>
    <property type="molecule type" value="Genomic_DNA"/>
</dbReference>
<evidence type="ECO:0000259" key="8">
    <source>
        <dbReference type="Pfam" id="PF04577"/>
    </source>
</evidence>
<dbReference type="GO" id="GO:0005783">
    <property type="term" value="C:endoplasmic reticulum"/>
    <property type="evidence" value="ECO:0007669"/>
    <property type="project" value="TreeGrafter"/>
</dbReference>
<keyword evidence="4" id="KW-0812">Transmembrane</keyword>
<feature type="domain" description="Glycosyltransferase 61 catalytic" evidence="8">
    <location>
        <begin position="83"/>
        <end position="282"/>
    </location>
</feature>
<sequence>MSGPHDVVRHAYEDQKEIMEKHGAEVIYFDDKTIFLNDGADKWNWSYLNWFYHLAAEALLGGITSLAVTYDHLETIPDNKIARLLIPWEGNWRDNYGINEAMIKGIFNNDVIEKDLWSELSDSNRWIGFEKVVIVDRYASHRHNTISNVWNKMSLPIFEELSKPPPPFFSPYRESLLSNLDLLSILKPTRYHLGKPLKSIPKIVYLDRQESTRKLSVEDNQGLLDVFENLTKHGKAIYENPHLPELSFKQQVEVVKDADIIIGIHGNGLTHQLWMPEGGIVIELFVPKAFLRDYQVLSQALGHRHITIWDDRELPPNEWELIKGQLNPTIMHNGTLIPLQTEFIRTLLEDLVGEMSS</sequence>